<evidence type="ECO:0000313" key="2">
    <source>
        <dbReference type="EMBL" id="MBD7996172.1"/>
    </source>
</evidence>
<dbReference type="RefSeq" id="WP_191808469.1">
    <property type="nucleotide sequence ID" value="NZ_JACSQD010000006.1"/>
</dbReference>
<evidence type="ECO:0000256" key="1">
    <source>
        <dbReference type="SAM" id="MobiDB-lite"/>
    </source>
</evidence>
<dbReference type="Proteomes" id="UP000609874">
    <property type="component" value="Unassembled WGS sequence"/>
</dbReference>
<gene>
    <name evidence="2" type="ORF">H9639_12770</name>
</gene>
<evidence type="ECO:0000313" key="3">
    <source>
        <dbReference type="Proteomes" id="UP000609874"/>
    </source>
</evidence>
<feature type="compositionally biased region" description="Acidic residues" evidence="1">
    <location>
        <begin position="24"/>
        <end position="42"/>
    </location>
</feature>
<accession>A0ABR8UUE3</accession>
<organism evidence="2 3">
    <name type="scientific">Arthrobacter gallicola</name>
    <dbReference type="NCBI Taxonomy" id="2762225"/>
    <lineage>
        <taxon>Bacteria</taxon>
        <taxon>Bacillati</taxon>
        <taxon>Actinomycetota</taxon>
        <taxon>Actinomycetes</taxon>
        <taxon>Micrococcales</taxon>
        <taxon>Micrococcaceae</taxon>
        <taxon>Arthrobacter</taxon>
    </lineage>
</organism>
<name>A0ABR8UUE3_9MICC</name>
<feature type="compositionally biased region" description="Basic and acidic residues" evidence="1">
    <location>
        <begin position="1"/>
        <end position="17"/>
    </location>
</feature>
<dbReference type="EMBL" id="JACSQD010000006">
    <property type="protein sequence ID" value="MBD7996172.1"/>
    <property type="molecule type" value="Genomic_DNA"/>
</dbReference>
<proteinExistence type="predicted"/>
<comment type="caution">
    <text evidence="2">The sequence shown here is derived from an EMBL/GenBank/DDBJ whole genome shotgun (WGS) entry which is preliminary data.</text>
</comment>
<sequence>MPGRDELPQDPHLREDISLPLPEPDNEDEHLAEDINLPEEQQDSGPEFDSRHYTSGQLNAGQYVPGLSPNGEYAEKREEELESD</sequence>
<feature type="compositionally biased region" description="Basic and acidic residues" evidence="1">
    <location>
        <begin position="73"/>
        <end position="84"/>
    </location>
</feature>
<reference evidence="2 3" key="1">
    <citation type="submission" date="2020-08" db="EMBL/GenBank/DDBJ databases">
        <title>A Genomic Blueprint of the Chicken Gut Microbiome.</title>
        <authorList>
            <person name="Gilroy R."/>
            <person name="Ravi A."/>
            <person name="Getino M."/>
            <person name="Pursley I."/>
            <person name="Horton D.L."/>
            <person name="Alikhan N.-F."/>
            <person name="Baker D."/>
            <person name="Gharbi K."/>
            <person name="Hall N."/>
            <person name="Watson M."/>
            <person name="Adriaenssens E.M."/>
            <person name="Foster-Nyarko E."/>
            <person name="Jarju S."/>
            <person name="Secka A."/>
            <person name="Antonio M."/>
            <person name="Oren A."/>
            <person name="Chaudhuri R."/>
            <person name="La Ragione R.M."/>
            <person name="Hildebrand F."/>
            <person name="Pallen M.J."/>
        </authorList>
    </citation>
    <scope>NUCLEOTIDE SEQUENCE [LARGE SCALE GENOMIC DNA]</scope>
    <source>
        <strain evidence="2 3">Sa2CUA1</strain>
    </source>
</reference>
<keyword evidence="3" id="KW-1185">Reference proteome</keyword>
<feature type="region of interest" description="Disordered" evidence="1">
    <location>
        <begin position="1"/>
        <end position="84"/>
    </location>
</feature>
<protein>
    <submittedName>
        <fullName evidence="2">Uncharacterized protein</fullName>
    </submittedName>
</protein>